<reference evidence="1" key="1">
    <citation type="submission" date="2020-08" db="EMBL/GenBank/DDBJ databases">
        <authorList>
            <person name="Uke A."/>
            <person name="Chhe C."/>
            <person name="Baramee S."/>
            <person name="Kosugi A."/>
        </authorList>
    </citation>
    <scope>NUCLEOTIDE SEQUENCE</scope>
    <source>
        <strain evidence="1">DA-C8</strain>
    </source>
</reference>
<reference evidence="1" key="2">
    <citation type="journal article" date="2021" name="Data Brief">
        <title>Draft genome sequence data of the facultative, thermophilic, xylanolytic bacterium Paenibacillus sp. strain DA-C8.</title>
        <authorList>
            <person name="Chhe C."/>
            <person name="Uke A."/>
            <person name="Baramee S."/>
            <person name="Ungkulpasvich U."/>
            <person name="Tachaapaikoon C."/>
            <person name="Pason P."/>
            <person name="Waeonukul R."/>
            <person name="Ratanakhanokchai K."/>
            <person name="Kosugi A."/>
        </authorList>
    </citation>
    <scope>NUCLEOTIDE SEQUENCE</scope>
    <source>
        <strain evidence="1">DA-C8</strain>
    </source>
</reference>
<evidence type="ECO:0000313" key="2">
    <source>
        <dbReference type="Proteomes" id="UP000654993"/>
    </source>
</evidence>
<dbReference type="Pfam" id="PF09709">
    <property type="entry name" value="Cas_Csd1"/>
    <property type="match status" value="1"/>
</dbReference>
<dbReference type="Proteomes" id="UP000654993">
    <property type="component" value="Unassembled WGS sequence"/>
</dbReference>
<gene>
    <name evidence="1" type="ORF">PRECH8_11430</name>
</gene>
<organism evidence="1 2">
    <name type="scientific">Insulibacter thermoxylanivorax</name>
    <dbReference type="NCBI Taxonomy" id="2749268"/>
    <lineage>
        <taxon>Bacteria</taxon>
        <taxon>Bacillati</taxon>
        <taxon>Bacillota</taxon>
        <taxon>Bacilli</taxon>
        <taxon>Bacillales</taxon>
        <taxon>Paenibacillaceae</taxon>
        <taxon>Insulibacter</taxon>
    </lineage>
</organism>
<dbReference type="CDD" id="cd09757">
    <property type="entry name" value="Cas8c_I-C"/>
    <property type="match status" value="1"/>
</dbReference>
<comment type="caution">
    <text evidence="1">The sequence shown here is derived from an EMBL/GenBank/DDBJ whole genome shotgun (WGS) entry which is preliminary data.</text>
</comment>
<dbReference type="NCBIfam" id="TIGR01863">
    <property type="entry name" value="cas_Csd1"/>
    <property type="match status" value="1"/>
</dbReference>
<sequence>MSWLLHLYETYEANLDQVGKVVKKQDDREYTLLPISHTTQTAHIEVTVDEDGDFLDARALDKENTVIPCTEESANRTSNTVPYPLHDTLLYVAGDFVKYSGKVVKKTKNSQEKPFDMYIRNLADWANSPHATPKVKAIYAYLSKGRLIEDLVNAGVILLDDNGHMIEKWDKKYEERYGEKPPIFSCGVSEIYKSFVRFNVFMPDSPEDVWKDPDMYNSFIAYYHEKLGDQDVCYVTGKRLPSTERHADKIRHAGDKAKLISANDTSGFTFRGRFLTSKEAVSISYDVSQKAHNALKWLIQRQAKSIHNRIFLVWSKDDSPVPHPNDDAVDYMMQTGREIEREPETGQLFAAEVSKAIDGYRHDLTYQSDVNILILDSATTGRMAVLYYRHLDKDLYLNRLKQWHTSCAWEHKYRKYNNQWVTFYGAPATKDIAFAAYGPRASDKVVKGLVERLMPCIVDLRSLPIDIVRSAFYRASNPVSMEVWEWEKTLSITCALIRKSLLDKKEEWHVALDTESRDRSYLFGRLLAVADVLERRALGKEETRATNAIRYMNSFAQSPSRTWKTIQASLQPYQAKLGTKAAYLSRLIDEIADQMDIQDFNNKPLDEKYLLGFYSQRRELYKKNNEQEEETNE</sequence>
<proteinExistence type="predicted"/>
<dbReference type="InterPro" id="IPR010144">
    <property type="entry name" value="CRISPR-assoc_prot_Csd1-typ"/>
</dbReference>
<keyword evidence="2" id="KW-1185">Reference proteome</keyword>
<accession>A0A916QBU1</accession>
<dbReference type="RefSeq" id="WP_200966123.1">
    <property type="nucleotide sequence ID" value="NZ_BMAQ01000008.1"/>
</dbReference>
<dbReference type="AlphaFoldDB" id="A0A916QBU1"/>
<evidence type="ECO:0000313" key="1">
    <source>
        <dbReference type="EMBL" id="GFR37847.1"/>
    </source>
</evidence>
<name>A0A916QBU1_9BACL</name>
<protein>
    <submittedName>
        <fullName evidence="1">Type I-C CRISPR-associated protein Cas8c/Csd1</fullName>
    </submittedName>
</protein>
<dbReference type="EMBL" id="BMAQ01000008">
    <property type="protein sequence ID" value="GFR37847.1"/>
    <property type="molecule type" value="Genomic_DNA"/>
</dbReference>